<proteinExistence type="evidence at transcript level"/>
<dbReference type="GO" id="GO:1990904">
    <property type="term" value="C:ribonucleoprotein complex"/>
    <property type="evidence" value="ECO:0007669"/>
    <property type="project" value="UniProtKB-KW"/>
</dbReference>
<dbReference type="InterPro" id="IPR039109">
    <property type="entry name" value="Ribosomal_eL30-like"/>
</dbReference>
<organism evidence="7">
    <name type="scientific">Ixodes ricinus</name>
    <name type="common">Common tick</name>
    <name type="synonym">Acarus ricinus</name>
    <dbReference type="NCBI Taxonomy" id="34613"/>
    <lineage>
        <taxon>Eukaryota</taxon>
        <taxon>Metazoa</taxon>
        <taxon>Ecdysozoa</taxon>
        <taxon>Arthropoda</taxon>
        <taxon>Chelicerata</taxon>
        <taxon>Arachnida</taxon>
        <taxon>Acari</taxon>
        <taxon>Parasitiformes</taxon>
        <taxon>Ixodida</taxon>
        <taxon>Ixodoidea</taxon>
        <taxon>Ixodidae</taxon>
        <taxon>Ixodinae</taxon>
        <taxon>Ixodes</taxon>
    </lineage>
</organism>
<dbReference type="FunFam" id="3.30.1330.30:FF:000001">
    <property type="entry name" value="60S ribosomal protein L30"/>
    <property type="match status" value="1"/>
</dbReference>
<dbReference type="NCBIfam" id="NF002172">
    <property type="entry name" value="PRK01018.1"/>
    <property type="match status" value="1"/>
</dbReference>
<dbReference type="GO" id="GO:0003723">
    <property type="term" value="F:RNA binding"/>
    <property type="evidence" value="ECO:0007669"/>
    <property type="project" value="InterPro"/>
</dbReference>
<reference evidence="7" key="1">
    <citation type="submission" date="2012-12" db="EMBL/GenBank/DDBJ databases">
        <title>Identification and characterization of a phenylalanine ammonia-lyase gene family in Isatis indigotica Fort.</title>
        <authorList>
            <person name="Liu Q."/>
            <person name="Chen J."/>
            <person name="Zhou X."/>
            <person name="Di P."/>
            <person name="Xiao Y."/>
            <person name="Xuan H."/>
            <person name="Zhang L."/>
            <person name="Chen W."/>
        </authorList>
    </citation>
    <scope>NUCLEOTIDE SEQUENCE</scope>
    <source>
        <tissue evidence="7">Salivary gland</tissue>
    </source>
</reference>
<dbReference type="GO" id="GO:0005840">
    <property type="term" value="C:ribosome"/>
    <property type="evidence" value="ECO:0007669"/>
    <property type="project" value="UniProtKB-KW"/>
</dbReference>
<dbReference type="InterPro" id="IPR022991">
    <property type="entry name" value="Ribosomal_eL30_CS"/>
</dbReference>
<dbReference type="Gene3D" id="3.30.1330.30">
    <property type="match status" value="1"/>
</dbReference>
<feature type="domain" description="Ribosomal protein eL8/eL30/eS12/Gadd45" evidence="6">
    <location>
        <begin position="12"/>
        <end position="103"/>
    </location>
</feature>
<dbReference type="EMBL" id="GADI01004897">
    <property type="protein sequence ID" value="JAA68911.1"/>
    <property type="molecule type" value="mRNA"/>
</dbReference>
<protein>
    <recommendedName>
        <fullName evidence="4">Large ribosomal subunit protein eL30</fullName>
    </recommendedName>
    <alternativeName>
        <fullName evidence="5">60S ribosomal protein L30</fullName>
    </alternativeName>
</protein>
<evidence type="ECO:0000313" key="7">
    <source>
        <dbReference type="EMBL" id="JAA68911.1"/>
    </source>
</evidence>
<name>A0A0K8RCV1_IXORI</name>
<dbReference type="PANTHER" id="PTHR11449">
    <property type="entry name" value="RIBOSOMAL PROTEIN L30"/>
    <property type="match status" value="1"/>
</dbReference>
<dbReference type="PROSITE" id="PS00993">
    <property type="entry name" value="RIBOSOMAL_L30E_2"/>
    <property type="match status" value="1"/>
</dbReference>
<accession>A0A0K8RCV1</accession>
<evidence type="ECO:0000256" key="4">
    <source>
        <dbReference type="ARBA" id="ARBA00035231"/>
    </source>
</evidence>
<evidence type="ECO:0000256" key="5">
    <source>
        <dbReference type="ARBA" id="ARBA00035336"/>
    </source>
</evidence>
<dbReference type="SUPFAM" id="SSF55315">
    <property type="entry name" value="L30e-like"/>
    <property type="match status" value="1"/>
</dbReference>
<evidence type="ECO:0000256" key="3">
    <source>
        <dbReference type="ARBA" id="ARBA00023274"/>
    </source>
</evidence>
<evidence type="ECO:0000256" key="2">
    <source>
        <dbReference type="ARBA" id="ARBA00022980"/>
    </source>
</evidence>
<evidence type="ECO:0000259" key="6">
    <source>
        <dbReference type="Pfam" id="PF01248"/>
    </source>
</evidence>
<evidence type="ECO:0000256" key="1">
    <source>
        <dbReference type="ARBA" id="ARBA00007326"/>
    </source>
</evidence>
<dbReference type="InterPro" id="IPR029064">
    <property type="entry name" value="Ribosomal_eL30-like_sf"/>
</dbReference>
<keyword evidence="3" id="KW-0687">Ribonucleoprotein</keyword>
<dbReference type="AlphaFoldDB" id="A0A0K8RCV1"/>
<keyword evidence="2 7" id="KW-0689">Ribosomal protein</keyword>
<comment type="similarity">
    <text evidence="1">Belongs to the eukaryotic ribosomal protein eL30 family.</text>
</comment>
<sequence length="107" mass="11728">MKKTKNTTVECMNSKIQLVMKSGKVCVGFKSSKNALSNGKAKLVILSNNFPSLRRSEIEYYAMLAKCGVHHYNGNNNDLGAACGKMFRIGCMAVIDPGDSDIIKSYE</sequence>
<dbReference type="Pfam" id="PF01248">
    <property type="entry name" value="Ribosomal_L7Ae"/>
    <property type="match status" value="1"/>
</dbReference>
<dbReference type="InterPro" id="IPR004038">
    <property type="entry name" value="Ribosomal_eL8/eL30/eS12/Gad45"/>
</dbReference>